<dbReference type="AlphaFoldDB" id="A0A6A4KVJ9"/>
<dbReference type="InterPro" id="IPR002048">
    <property type="entry name" value="EF_hand_dom"/>
</dbReference>
<dbReference type="CDD" id="cd00051">
    <property type="entry name" value="EFh"/>
    <property type="match status" value="1"/>
</dbReference>
<dbReference type="PANTHER" id="PTHR34574:SF12">
    <property type="entry name" value="CALCIUM-BINDING EF HAND FAMILY PROTEIN"/>
    <property type="match status" value="1"/>
</dbReference>
<keyword evidence="1" id="KW-0106">Calcium</keyword>
<dbReference type="PROSITE" id="PS00018">
    <property type="entry name" value="EF_HAND_1"/>
    <property type="match status" value="2"/>
</dbReference>
<name>A0A6A4KVJ9_9ERIC</name>
<organism evidence="3 4">
    <name type="scientific">Rhododendron williamsianum</name>
    <dbReference type="NCBI Taxonomy" id="262921"/>
    <lineage>
        <taxon>Eukaryota</taxon>
        <taxon>Viridiplantae</taxon>
        <taxon>Streptophyta</taxon>
        <taxon>Embryophyta</taxon>
        <taxon>Tracheophyta</taxon>
        <taxon>Spermatophyta</taxon>
        <taxon>Magnoliopsida</taxon>
        <taxon>eudicotyledons</taxon>
        <taxon>Gunneridae</taxon>
        <taxon>Pentapetalae</taxon>
        <taxon>asterids</taxon>
        <taxon>Ericales</taxon>
        <taxon>Ericaceae</taxon>
        <taxon>Ericoideae</taxon>
        <taxon>Rhodoreae</taxon>
        <taxon>Rhododendron</taxon>
    </lineage>
</organism>
<dbReference type="EMBL" id="QEFC01003457">
    <property type="protein sequence ID" value="KAE9448104.1"/>
    <property type="molecule type" value="Genomic_DNA"/>
</dbReference>
<dbReference type="GO" id="GO:0005509">
    <property type="term" value="F:calcium ion binding"/>
    <property type="evidence" value="ECO:0007669"/>
    <property type="project" value="InterPro"/>
</dbReference>
<dbReference type="Gene3D" id="1.10.238.10">
    <property type="entry name" value="EF-hand"/>
    <property type="match status" value="1"/>
</dbReference>
<evidence type="ECO:0000313" key="4">
    <source>
        <dbReference type="Proteomes" id="UP000428333"/>
    </source>
</evidence>
<accession>A0A6A4KVJ9</accession>
<sequence length="131" mass="14615">MSVACLEGPTLTEFVEDAEAFDKCVDEQFDTLDTDDDGELSRSDLQTRHGRFSSVEFELQSKEEITSMYDTLFETFDGDGNGTIDREEFRSLMREIVLAKARGIGLSPVLIILQGDSLLMRAVEHGLAKSN</sequence>
<proteinExistence type="predicted"/>
<keyword evidence="4" id="KW-1185">Reference proteome</keyword>
<evidence type="ECO:0000256" key="1">
    <source>
        <dbReference type="ARBA" id="ARBA00022837"/>
    </source>
</evidence>
<comment type="caution">
    <text evidence="3">The sequence shown here is derived from an EMBL/GenBank/DDBJ whole genome shotgun (WGS) entry which is preliminary data.</text>
</comment>
<dbReference type="Proteomes" id="UP000428333">
    <property type="component" value="Linkage Group LG12"/>
</dbReference>
<dbReference type="PANTHER" id="PTHR34574">
    <property type="entry name" value="CALCIUM-BINDING EF-HAND FAMILY PROTEIN-RELATED"/>
    <property type="match status" value="1"/>
</dbReference>
<feature type="non-terminal residue" evidence="3">
    <location>
        <position position="1"/>
    </location>
</feature>
<dbReference type="OrthoDB" id="186625at2759"/>
<gene>
    <name evidence="3" type="ORF">C3L33_20001</name>
</gene>
<reference evidence="3 4" key="1">
    <citation type="journal article" date="2019" name="Genome Biol. Evol.">
        <title>The Rhododendron genome and chromosomal organization provide insight into shared whole-genome duplications across the heath family (Ericaceae).</title>
        <authorList>
            <person name="Soza V.L."/>
            <person name="Lindsley D."/>
            <person name="Waalkes A."/>
            <person name="Ramage E."/>
            <person name="Patwardhan R.P."/>
            <person name="Burton J.N."/>
            <person name="Adey A."/>
            <person name="Kumar A."/>
            <person name="Qiu R."/>
            <person name="Shendure J."/>
            <person name="Hall B."/>
        </authorList>
    </citation>
    <scope>NUCLEOTIDE SEQUENCE [LARGE SCALE GENOMIC DNA]</scope>
    <source>
        <strain evidence="3">RSF 1966-606</strain>
    </source>
</reference>
<dbReference type="SUPFAM" id="SSF47473">
    <property type="entry name" value="EF-hand"/>
    <property type="match status" value="1"/>
</dbReference>
<evidence type="ECO:0000313" key="3">
    <source>
        <dbReference type="EMBL" id="KAE9448104.1"/>
    </source>
</evidence>
<evidence type="ECO:0000259" key="2">
    <source>
        <dbReference type="PROSITE" id="PS50222"/>
    </source>
</evidence>
<protein>
    <recommendedName>
        <fullName evidence="2">EF-hand domain-containing protein</fullName>
    </recommendedName>
</protein>
<dbReference type="Pfam" id="PF13499">
    <property type="entry name" value="EF-hand_7"/>
    <property type="match status" value="1"/>
</dbReference>
<dbReference type="PROSITE" id="PS50222">
    <property type="entry name" value="EF_HAND_2"/>
    <property type="match status" value="1"/>
</dbReference>
<dbReference type="InterPro" id="IPR018247">
    <property type="entry name" value="EF_Hand_1_Ca_BS"/>
</dbReference>
<feature type="domain" description="EF-hand" evidence="2">
    <location>
        <begin position="64"/>
        <end position="99"/>
    </location>
</feature>
<dbReference type="InterPro" id="IPR011992">
    <property type="entry name" value="EF-hand-dom_pair"/>
</dbReference>
<dbReference type="SMART" id="SM00054">
    <property type="entry name" value="EFh"/>
    <property type="match status" value="2"/>
</dbReference>